<dbReference type="GO" id="GO:0007076">
    <property type="term" value="P:mitotic chromosome condensation"/>
    <property type="evidence" value="ECO:0007669"/>
    <property type="project" value="InterPro"/>
</dbReference>
<sequence length="676" mass="77793">MYLSPLPIISGILTRCDDTSPNVRSEALYVLFQHMKHILNVLMELRNSSNFRNKDFDEEEEIGNNEINGQHQSCWYNFSSFKDIIEKINNILQRHIEDNNGAAQKASLQALENIICFDDAYLTEKNLKLMLAYQEPNIIVREQKIQSLTSILETYPCHSKVQEYWIKGIFPIVYDSENTVQVEALNVIEEKLLWNILSASRNVRDTAFSLLEKLYRELSSHQCYLQKAFNHWHIEQKLSASLSCVMSKKKKNRNCYSICKRGNGASPEMVSILERTFGNGKDEVIWFYLHNFGKVCKLPSNICENVVAKLQNMDNWNRHSSIGNMLNIFGNIFSDLHSETLELVQGILKQKLECAFVPTEIVPIIIQLLYKTEKHLGRNDDFARVADKMMKDSIEILTPFISHKKEELAIKDLAVKSLAVIRGFCQIYPAFITQNLIELLKGFVFARQNKTMLPLDLCAYAFATLGVISLQDEALARELLPFFAKELTTTQEAVLREERKRKRMLIYKFMLSNIDPTVRGALINGMLQVLYSIAECVYPLNEVTESIVRDCLGILSSDEIRAIDAEKVVCEVEESEGKPIISTELEIRKLTLVEPVIPVMISLKNRVFGNRKRSTLFHDIIIFLKDILADFRNEVEKFLAGDEMLKMEVLYEIQKEKVEENARNDHKANCTSNNNE</sequence>
<proteinExistence type="predicted"/>
<protein>
    <submittedName>
        <fullName evidence="2">Condensin-2 complex subunit D3</fullName>
    </submittedName>
</protein>
<gene>
    <name evidence="2" type="ORF">CEXT_124951</name>
</gene>
<keyword evidence="1" id="KW-0226">DNA condensation</keyword>
<comment type="caution">
    <text evidence="2">The sequence shown here is derived from an EMBL/GenBank/DDBJ whole genome shotgun (WGS) entry which is preliminary data.</text>
</comment>
<reference evidence="2 3" key="1">
    <citation type="submission" date="2021-06" db="EMBL/GenBank/DDBJ databases">
        <title>Caerostris extrusa draft genome.</title>
        <authorList>
            <person name="Kono N."/>
            <person name="Arakawa K."/>
        </authorList>
    </citation>
    <scope>NUCLEOTIDE SEQUENCE [LARGE SCALE GENOMIC DNA]</scope>
</reference>
<dbReference type="InterPro" id="IPR026971">
    <property type="entry name" value="CND1/NCAPD3"/>
</dbReference>
<dbReference type="SUPFAM" id="SSF48371">
    <property type="entry name" value="ARM repeat"/>
    <property type="match status" value="1"/>
</dbReference>
<dbReference type="GO" id="GO:0010032">
    <property type="term" value="P:meiotic chromosome condensation"/>
    <property type="evidence" value="ECO:0007669"/>
    <property type="project" value="TreeGrafter"/>
</dbReference>
<dbReference type="PANTHER" id="PTHR14222">
    <property type="entry name" value="CONDENSIN"/>
    <property type="match status" value="1"/>
</dbReference>
<dbReference type="GO" id="GO:0042393">
    <property type="term" value="F:histone binding"/>
    <property type="evidence" value="ECO:0007669"/>
    <property type="project" value="TreeGrafter"/>
</dbReference>
<dbReference type="PANTHER" id="PTHR14222:SF1">
    <property type="entry name" value="CONDENSIN-2 COMPLEX SUBUNIT D3"/>
    <property type="match status" value="1"/>
</dbReference>
<dbReference type="GO" id="GO:0000779">
    <property type="term" value="C:condensed chromosome, centromeric region"/>
    <property type="evidence" value="ECO:0007669"/>
    <property type="project" value="TreeGrafter"/>
</dbReference>
<dbReference type="GO" id="GO:0000796">
    <property type="term" value="C:condensin complex"/>
    <property type="evidence" value="ECO:0007669"/>
    <property type="project" value="TreeGrafter"/>
</dbReference>
<evidence type="ECO:0000313" key="2">
    <source>
        <dbReference type="EMBL" id="GIY52618.1"/>
    </source>
</evidence>
<dbReference type="Proteomes" id="UP001054945">
    <property type="component" value="Unassembled WGS sequence"/>
</dbReference>
<dbReference type="AlphaFoldDB" id="A0AAV4U4E8"/>
<dbReference type="InterPro" id="IPR011989">
    <property type="entry name" value="ARM-like"/>
</dbReference>
<dbReference type="Gene3D" id="1.25.10.10">
    <property type="entry name" value="Leucine-rich Repeat Variant"/>
    <property type="match status" value="1"/>
</dbReference>
<dbReference type="InterPro" id="IPR016024">
    <property type="entry name" value="ARM-type_fold"/>
</dbReference>
<name>A0AAV4U4E8_CAEEX</name>
<accession>A0AAV4U4E8</accession>
<evidence type="ECO:0000256" key="1">
    <source>
        <dbReference type="ARBA" id="ARBA00023067"/>
    </source>
</evidence>
<dbReference type="EMBL" id="BPLR01012263">
    <property type="protein sequence ID" value="GIY52618.1"/>
    <property type="molecule type" value="Genomic_DNA"/>
</dbReference>
<keyword evidence="3" id="KW-1185">Reference proteome</keyword>
<evidence type="ECO:0000313" key="3">
    <source>
        <dbReference type="Proteomes" id="UP001054945"/>
    </source>
</evidence>
<organism evidence="2 3">
    <name type="scientific">Caerostris extrusa</name>
    <name type="common">Bark spider</name>
    <name type="synonym">Caerostris bankana</name>
    <dbReference type="NCBI Taxonomy" id="172846"/>
    <lineage>
        <taxon>Eukaryota</taxon>
        <taxon>Metazoa</taxon>
        <taxon>Ecdysozoa</taxon>
        <taxon>Arthropoda</taxon>
        <taxon>Chelicerata</taxon>
        <taxon>Arachnida</taxon>
        <taxon>Araneae</taxon>
        <taxon>Araneomorphae</taxon>
        <taxon>Entelegynae</taxon>
        <taxon>Araneoidea</taxon>
        <taxon>Araneidae</taxon>
        <taxon>Caerostris</taxon>
    </lineage>
</organism>